<reference evidence="2" key="1">
    <citation type="submission" date="2018-10" db="EMBL/GenBank/DDBJ databases">
        <title>Hidden diversity of soil giant viruses.</title>
        <authorList>
            <person name="Schulz F."/>
            <person name="Alteio L."/>
            <person name="Goudeau D."/>
            <person name="Ryan E.M."/>
            <person name="Malmstrom R.R."/>
            <person name="Blanchard J."/>
            <person name="Woyke T."/>
        </authorList>
    </citation>
    <scope>NUCLEOTIDE SEQUENCE</scope>
    <source>
        <strain evidence="2">EDV1</strain>
    </source>
</reference>
<organism evidence="2">
    <name type="scientific">Edafosvirus sp</name>
    <dbReference type="NCBI Taxonomy" id="2487765"/>
    <lineage>
        <taxon>Viruses</taxon>
        <taxon>Varidnaviria</taxon>
        <taxon>Bamfordvirae</taxon>
        <taxon>Nucleocytoviricota</taxon>
        <taxon>Megaviricetes</taxon>
        <taxon>Imitervirales</taxon>
        <taxon>Mimiviridae</taxon>
        <taxon>Klosneuvirinae</taxon>
    </lineage>
</organism>
<proteinExistence type="predicted"/>
<keyword evidence="1" id="KW-0812">Transmembrane</keyword>
<evidence type="ECO:0000256" key="1">
    <source>
        <dbReference type="SAM" id="Phobius"/>
    </source>
</evidence>
<feature type="transmembrane region" description="Helical" evidence="1">
    <location>
        <begin position="40"/>
        <end position="58"/>
    </location>
</feature>
<protein>
    <submittedName>
        <fullName evidence="2">Uncharacterized protein</fullName>
    </submittedName>
</protein>
<keyword evidence="1" id="KW-0472">Membrane</keyword>
<dbReference type="EMBL" id="MK072091">
    <property type="protein sequence ID" value="AYV78707.1"/>
    <property type="molecule type" value="Genomic_DNA"/>
</dbReference>
<evidence type="ECO:0000313" key="2">
    <source>
        <dbReference type="EMBL" id="AYV78707.1"/>
    </source>
</evidence>
<sequence>MVFNNLAKDLLVFIVWVAIWQLLDNIISKHVRWDDYDKRILIYGILFIVSYGMLEIFYDDYQIN</sequence>
<feature type="transmembrane region" description="Helical" evidence="1">
    <location>
        <begin position="6"/>
        <end position="28"/>
    </location>
</feature>
<keyword evidence="1" id="KW-1133">Transmembrane helix</keyword>
<gene>
    <name evidence="2" type="ORF">Edafosvirus26_9</name>
</gene>
<name>A0A3G4ZUX0_9VIRU</name>
<accession>A0A3G4ZUX0</accession>